<name>A0AAE1JLE3_9FABA</name>
<protein>
    <submittedName>
        <fullName evidence="1">Uncharacterized protein</fullName>
    </submittedName>
</protein>
<organism evidence="1 2">
    <name type="scientific">Acacia crassicarpa</name>
    <name type="common">northern wattle</name>
    <dbReference type="NCBI Taxonomy" id="499986"/>
    <lineage>
        <taxon>Eukaryota</taxon>
        <taxon>Viridiplantae</taxon>
        <taxon>Streptophyta</taxon>
        <taxon>Embryophyta</taxon>
        <taxon>Tracheophyta</taxon>
        <taxon>Spermatophyta</taxon>
        <taxon>Magnoliopsida</taxon>
        <taxon>eudicotyledons</taxon>
        <taxon>Gunneridae</taxon>
        <taxon>Pentapetalae</taxon>
        <taxon>rosids</taxon>
        <taxon>fabids</taxon>
        <taxon>Fabales</taxon>
        <taxon>Fabaceae</taxon>
        <taxon>Caesalpinioideae</taxon>
        <taxon>mimosoid clade</taxon>
        <taxon>Acacieae</taxon>
        <taxon>Acacia</taxon>
    </lineage>
</organism>
<accession>A0AAE1JLE3</accession>
<gene>
    <name evidence="1" type="ORF">QN277_020375</name>
</gene>
<dbReference type="PANTHER" id="PTHR48175">
    <property type="entry name" value="OS04G0581700 PROTEIN"/>
    <property type="match status" value="1"/>
</dbReference>
<dbReference type="Proteomes" id="UP001293593">
    <property type="component" value="Unassembled WGS sequence"/>
</dbReference>
<dbReference type="AlphaFoldDB" id="A0AAE1JLE3"/>
<evidence type="ECO:0000313" key="1">
    <source>
        <dbReference type="EMBL" id="KAK4271728.1"/>
    </source>
</evidence>
<comment type="caution">
    <text evidence="1">The sequence shown here is derived from an EMBL/GenBank/DDBJ whole genome shotgun (WGS) entry which is preliminary data.</text>
</comment>
<dbReference type="PANTHER" id="PTHR48175:SF3">
    <property type="entry name" value="OS04G0581700 PROTEIN"/>
    <property type="match status" value="1"/>
</dbReference>
<evidence type="ECO:0000313" key="2">
    <source>
        <dbReference type="Proteomes" id="UP001293593"/>
    </source>
</evidence>
<dbReference type="EMBL" id="JAWXYG010000005">
    <property type="protein sequence ID" value="KAK4271728.1"/>
    <property type="molecule type" value="Genomic_DNA"/>
</dbReference>
<proteinExistence type="predicted"/>
<sequence>MILVSLMAAALEEYTALLSTAAEQLFLSAPLPRRVQVLILRRLPRARYNPRPSSH</sequence>
<reference evidence="1" key="1">
    <citation type="submission" date="2023-10" db="EMBL/GenBank/DDBJ databases">
        <title>Chromosome-level genome of the transformable northern wattle, Acacia crassicarpa.</title>
        <authorList>
            <person name="Massaro I."/>
            <person name="Sinha N.R."/>
            <person name="Poethig S."/>
            <person name="Leichty A.R."/>
        </authorList>
    </citation>
    <scope>NUCLEOTIDE SEQUENCE</scope>
    <source>
        <strain evidence="1">Acra3RX</strain>
        <tissue evidence="1">Leaf</tissue>
    </source>
</reference>
<keyword evidence="2" id="KW-1185">Reference proteome</keyword>